<accession>A0AAV9GTH4</accession>
<dbReference type="PANTHER" id="PTHR47332:SF4">
    <property type="entry name" value="SET DOMAIN-CONTAINING PROTEIN 5"/>
    <property type="match status" value="1"/>
</dbReference>
<keyword evidence="3" id="KW-1185">Reference proteome</keyword>
<reference evidence="2" key="1">
    <citation type="journal article" date="2023" name="Mol. Phylogenet. Evol.">
        <title>Genome-scale phylogeny and comparative genomics of the fungal order Sordariales.</title>
        <authorList>
            <person name="Hensen N."/>
            <person name="Bonometti L."/>
            <person name="Westerberg I."/>
            <person name="Brannstrom I.O."/>
            <person name="Guillou S."/>
            <person name="Cros-Aarteil S."/>
            <person name="Calhoun S."/>
            <person name="Haridas S."/>
            <person name="Kuo A."/>
            <person name="Mondo S."/>
            <person name="Pangilinan J."/>
            <person name="Riley R."/>
            <person name="LaButti K."/>
            <person name="Andreopoulos B."/>
            <person name="Lipzen A."/>
            <person name="Chen C."/>
            <person name="Yan M."/>
            <person name="Daum C."/>
            <person name="Ng V."/>
            <person name="Clum A."/>
            <person name="Steindorff A."/>
            <person name="Ohm R.A."/>
            <person name="Martin F."/>
            <person name="Silar P."/>
            <person name="Natvig D.O."/>
            <person name="Lalanne C."/>
            <person name="Gautier V."/>
            <person name="Ament-Velasquez S.L."/>
            <person name="Kruys A."/>
            <person name="Hutchinson M.I."/>
            <person name="Powell A.J."/>
            <person name="Barry K."/>
            <person name="Miller A.N."/>
            <person name="Grigoriev I.V."/>
            <person name="Debuchy R."/>
            <person name="Gladieux P."/>
            <person name="Hiltunen Thoren M."/>
            <person name="Johannesson H."/>
        </authorList>
    </citation>
    <scope>NUCLEOTIDE SEQUENCE</scope>
    <source>
        <strain evidence="2">PSN243</strain>
    </source>
</reference>
<protein>
    <submittedName>
        <fullName evidence="2">Uncharacterized protein</fullName>
    </submittedName>
</protein>
<evidence type="ECO:0000256" key="1">
    <source>
        <dbReference type="SAM" id="MobiDB-lite"/>
    </source>
</evidence>
<comment type="caution">
    <text evidence="2">The sequence shown here is derived from an EMBL/GenBank/DDBJ whole genome shotgun (WGS) entry which is preliminary data.</text>
</comment>
<feature type="compositionally biased region" description="Basic and acidic residues" evidence="1">
    <location>
        <begin position="116"/>
        <end position="133"/>
    </location>
</feature>
<proteinExistence type="predicted"/>
<gene>
    <name evidence="2" type="ORF">QBC34DRAFT_378629</name>
</gene>
<dbReference type="Proteomes" id="UP001321760">
    <property type="component" value="Unassembled WGS sequence"/>
</dbReference>
<dbReference type="PANTHER" id="PTHR47332">
    <property type="entry name" value="SET DOMAIN-CONTAINING PROTEIN 5"/>
    <property type="match status" value="1"/>
</dbReference>
<reference evidence="2" key="2">
    <citation type="submission" date="2023-05" db="EMBL/GenBank/DDBJ databases">
        <authorList>
            <consortium name="Lawrence Berkeley National Laboratory"/>
            <person name="Steindorff A."/>
            <person name="Hensen N."/>
            <person name="Bonometti L."/>
            <person name="Westerberg I."/>
            <person name="Brannstrom I.O."/>
            <person name="Guillou S."/>
            <person name="Cros-Aarteil S."/>
            <person name="Calhoun S."/>
            <person name="Haridas S."/>
            <person name="Kuo A."/>
            <person name="Mondo S."/>
            <person name="Pangilinan J."/>
            <person name="Riley R."/>
            <person name="Labutti K."/>
            <person name="Andreopoulos B."/>
            <person name="Lipzen A."/>
            <person name="Chen C."/>
            <person name="Yanf M."/>
            <person name="Daum C."/>
            <person name="Ng V."/>
            <person name="Clum A."/>
            <person name="Ohm R."/>
            <person name="Martin F."/>
            <person name="Silar P."/>
            <person name="Natvig D."/>
            <person name="Lalanne C."/>
            <person name="Gautier V."/>
            <person name="Ament-Velasquez S.L."/>
            <person name="Kruys A."/>
            <person name="Hutchinson M.I."/>
            <person name="Powell A.J."/>
            <person name="Barry K."/>
            <person name="Miller A.N."/>
            <person name="Grigoriev I.V."/>
            <person name="Debuchy R."/>
            <person name="Gladieux P."/>
            <person name="Thoren M.H."/>
            <person name="Johannesson H."/>
        </authorList>
    </citation>
    <scope>NUCLEOTIDE SEQUENCE</scope>
    <source>
        <strain evidence="2">PSN243</strain>
    </source>
</reference>
<dbReference type="AlphaFoldDB" id="A0AAV9GTH4"/>
<evidence type="ECO:0000313" key="3">
    <source>
        <dbReference type="Proteomes" id="UP001321760"/>
    </source>
</evidence>
<feature type="region of interest" description="Disordered" evidence="1">
    <location>
        <begin position="102"/>
        <end position="133"/>
    </location>
</feature>
<organism evidence="2 3">
    <name type="scientific">Podospora aff. communis PSN243</name>
    <dbReference type="NCBI Taxonomy" id="3040156"/>
    <lineage>
        <taxon>Eukaryota</taxon>
        <taxon>Fungi</taxon>
        <taxon>Dikarya</taxon>
        <taxon>Ascomycota</taxon>
        <taxon>Pezizomycotina</taxon>
        <taxon>Sordariomycetes</taxon>
        <taxon>Sordariomycetidae</taxon>
        <taxon>Sordariales</taxon>
        <taxon>Podosporaceae</taxon>
        <taxon>Podospora</taxon>
    </lineage>
</organism>
<dbReference type="EMBL" id="MU865929">
    <property type="protein sequence ID" value="KAK4451302.1"/>
    <property type="molecule type" value="Genomic_DNA"/>
</dbReference>
<dbReference type="InterPro" id="IPR053185">
    <property type="entry name" value="SET_domain_protein"/>
</dbReference>
<name>A0AAV9GTH4_9PEZI</name>
<evidence type="ECO:0000313" key="2">
    <source>
        <dbReference type="EMBL" id="KAK4451302.1"/>
    </source>
</evidence>
<sequence length="133" mass="15220">MSVKPLYATLVGSSKKRRESDARVVRLRKLETDVYDWAKIIKPPLACLRKDREMLMLLEEEKLYGFSVARVYSNAVNVVIAHGDQARARVFAERWRAVKVEAQGEDGNEGEQAKALAERPSQHMAFERTAKWT</sequence>